<organism evidence="13 14">
    <name type="scientific">Ancylostoma caninum</name>
    <name type="common">Dog hookworm</name>
    <dbReference type="NCBI Taxonomy" id="29170"/>
    <lineage>
        <taxon>Eukaryota</taxon>
        <taxon>Metazoa</taxon>
        <taxon>Ecdysozoa</taxon>
        <taxon>Nematoda</taxon>
        <taxon>Chromadorea</taxon>
        <taxon>Rhabditida</taxon>
        <taxon>Rhabditina</taxon>
        <taxon>Rhabditomorpha</taxon>
        <taxon>Strongyloidea</taxon>
        <taxon>Ancylostomatidae</taxon>
        <taxon>Ancylostomatinae</taxon>
        <taxon>Ancylostoma</taxon>
    </lineage>
</organism>
<evidence type="ECO:0000256" key="12">
    <source>
        <dbReference type="SAM" id="Phobius"/>
    </source>
</evidence>
<dbReference type="InterPro" id="IPR015876">
    <property type="entry name" value="Acyl-CoA_DS"/>
</dbReference>
<sequence>MSDGCLYIAVMTIVTAHTKKAQADKLISEQFLAAELDEVENLLKEGEKKNLMDSGFFLHVVGAIGVTAGAHRLWSHRAYKANLPYRILLMIMDTTAFQNDIIEWARDHRCHHKWTDTHADPHNTNRGFFFSHMGWLLVKKHPQLKEQGKKLDLSDLFADEVLVFQRKYYHILVILFCFLLPTAIPYFTVFKIPFETKIVWRNVILFAALHLGAVIGFYQLLFVAKWPTVFWCFFLHVVGAIGVTAGAHRLWSHRAYKANLPYRILLMIMDTTAFQNDIIEWARDHRCHHKWTDTHADPHNTNRGFFFSHMGWLLVKKHPQLKEQGKKLDLSDLFADEVLVFQRKYYHILVILFCFLLPTAIPVRFWGESPLVAFYTAALFRYCFLLHSTWFINSVAHMFGYKPYDSRITPVESVWTSVTAVGEGGHNFHHTFPQDYRASEYSLKLNWTCIFIDAFAAIGWVYDRKSVSEEYIKRQCAKYGEPDKRHKWSSYL</sequence>
<comment type="domain">
    <text evidence="11">The histidine box domains are involved in binding the catalytic metal ions.</text>
</comment>
<evidence type="ECO:0000313" key="14">
    <source>
        <dbReference type="Proteomes" id="UP000252519"/>
    </source>
</evidence>
<evidence type="ECO:0000256" key="2">
    <source>
        <dbReference type="ARBA" id="ARBA00009295"/>
    </source>
</evidence>
<evidence type="ECO:0000256" key="4">
    <source>
        <dbReference type="ARBA" id="ARBA00022692"/>
    </source>
</evidence>
<dbReference type="Proteomes" id="UP000252519">
    <property type="component" value="Unassembled WGS sequence"/>
</dbReference>
<gene>
    <name evidence="13" type="ORF">ANCCAN_07619</name>
</gene>
<dbReference type="OrthoDB" id="10260134at2759"/>
<evidence type="ECO:0000256" key="7">
    <source>
        <dbReference type="ARBA" id="ARBA00023002"/>
    </source>
</evidence>
<keyword evidence="4 11" id="KW-0812">Transmembrane</keyword>
<dbReference type="GO" id="GO:0005506">
    <property type="term" value="F:iron ion binding"/>
    <property type="evidence" value="ECO:0007669"/>
    <property type="project" value="TreeGrafter"/>
</dbReference>
<comment type="cofactor">
    <cofactor evidence="11">
        <name>Fe(2+)</name>
        <dbReference type="ChEBI" id="CHEBI:29033"/>
    </cofactor>
</comment>
<evidence type="ECO:0000256" key="6">
    <source>
        <dbReference type="ARBA" id="ARBA00022989"/>
    </source>
</evidence>
<dbReference type="PANTHER" id="PTHR11351">
    <property type="entry name" value="ACYL-COA DESATURASE"/>
    <property type="match status" value="1"/>
</dbReference>
<evidence type="ECO:0000256" key="11">
    <source>
        <dbReference type="RuleBase" id="RU000581"/>
    </source>
</evidence>
<feature type="transmembrane region" description="Helical" evidence="12">
    <location>
        <begin position="168"/>
        <end position="190"/>
    </location>
</feature>
<evidence type="ECO:0000256" key="1">
    <source>
        <dbReference type="ARBA" id="ARBA00004141"/>
    </source>
</evidence>
<keyword evidence="9 12" id="KW-0472">Membrane</keyword>
<dbReference type="PANTHER" id="PTHR11351:SF31">
    <property type="entry name" value="DESATURASE 1, ISOFORM A-RELATED"/>
    <property type="match status" value="1"/>
</dbReference>
<evidence type="ECO:0000313" key="13">
    <source>
        <dbReference type="EMBL" id="RCN46325.1"/>
    </source>
</evidence>
<protein>
    <submittedName>
        <fullName evidence="13">Stearoyl-CoA 9-desaturase</fullName>
    </submittedName>
</protein>
<feature type="transmembrane region" description="Helical" evidence="12">
    <location>
        <begin position="202"/>
        <end position="222"/>
    </location>
</feature>
<feature type="transmembrane region" description="Helical" evidence="12">
    <location>
        <begin position="228"/>
        <end position="247"/>
    </location>
</feature>
<accession>A0A368GTK8</accession>
<keyword evidence="3 11" id="KW-0444">Lipid biosynthesis</keyword>
<evidence type="ECO:0000256" key="8">
    <source>
        <dbReference type="ARBA" id="ARBA00023098"/>
    </source>
</evidence>
<evidence type="ECO:0000256" key="10">
    <source>
        <dbReference type="ARBA" id="ARBA00023160"/>
    </source>
</evidence>
<feature type="transmembrane region" description="Helical" evidence="12">
    <location>
        <begin position="372"/>
        <end position="392"/>
    </location>
</feature>
<reference evidence="13 14" key="1">
    <citation type="submission" date="2014-10" db="EMBL/GenBank/DDBJ databases">
        <title>Draft genome of the hookworm Ancylostoma caninum.</title>
        <authorList>
            <person name="Mitreva M."/>
        </authorList>
    </citation>
    <scope>NUCLEOTIDE SEQUENCE [LARGE SCALE GENOMIC DNA]</scope>
    <source>
        <strain evidence="13 14">Baltimore</strain>
    </source>
</reference>
<keyword evidence="10 11" id="KW-0275">Fatty acid biosynthesis</keyword>
<dbReference type="GO" id="GO:0006636">
    <property type="term" value="P:unsaturated fatty acid biosynthetic process"/>
    <property type="evidence" value="ECO:0007669"/>
    <property type="project" value="TreeGrafter"/>
</dbReference>
<keyword evidence="7 11" id="KW-0560">Oxidoreductase</keyword>
<proteinExistence type="inferred from homology"/>
<comment type="subcellular location">
    <subcellularLocation>
        <location evidence="1">Membrane</location>
        <topology evidence="1">Multi-pass membrane protein</topology>
    </subcellularLocation>
</comment>
<dbReference type="STRING" id="29170.A0A368GTK8"/>
<dbReference type="GO" id="GO:0004768">
    <property type="term" value="F:stearoyl-CoA 9-desaturase activity"/>
    <property type="evidence" value="ECO:0007669"/>
    <property type="project" value="TreeGrafter"/>
</dbReference>
<feature type="transmembrane region" description="Helical" evidence="12">
    <location>
        <begin position="345"/>
        <end position="366"/>
    </location>
</feature>
<evidence type="ECO:0000256" key="5">
    <source>
        <dbReference type="ARBA" id="ARBA00022832"/>
    </source>
</evidence>
<keyword evidence="6 12" id="KW-1133">Transmembrane helix</keyword>
<evidence type="ECO:0000256" key="9">
    <source>
        <dbReference type="ARBA" id="ARBA00023136"/>
    </source>
</evidence>
<comment type="similarity">
    <text evidence="2 11">Belongs to the fatty acid desaturase type 1 family.</text>
</comment>
<comment type="caution">
    <text evidence="13">The sequence shown here is derived from an EMBL/GenBank/DDBJ whole genome shotgun (WGS) entry which is preliminary data.</text>
</comment>
<dbReference type="EMBL" id="JOJR01000081">
    <property type="protein sequence ID" value="RCN46325.1"/>
    <property type="molecule type" value="Genomic_DNA"/>
</dbReference>
<keyword evidence="14" id="KW-1185">Reference proteome</keyword>
<dbReference type="CDD" id="cd03505">
    <property type="entry name" value="Delta9-FADS-like"/>
    <property type="match status" value="2"/>
</dbReference>
<evidence type="ECO:0000256" key="3">
    <source>
        <dbReference type="ARBA" id="ARBA00022516"/>
    </source>
</evidence>
<keyword evidence="8" id="KW-0443">Lipid metabolism</keyword>
<name>A0A368GTK8_ANCCA</name>
<keyword evidence="5" id="KW-0276">Fatty acid metabolism</keyword>
<dbReference type="GO" id="GO:0005789">
    <property type="term" value="C:endoplasmic reticulum membrane"/>
    <property type="evidence" value="ECO:0007669"/>
    <property type="project" value="TreeGrafter"/>
</dbReference>
<dbReference type="PRINTS" id="PR00075">
    <property type="entry name" value="FACDDSATRASE"/>
</dbReference>
<dbReference type="AlphaFoldDB" id="A0A368GTK8"/>